<protein>
    <submittedName>
        <fullName evidence="1">Uncharacterized protein</fullName>
    </submittedName>
</protein>
<dbReference type="EMBL" id="PYGD01000004">
    <property type="protein sequence ID" value="PSK91958.1"/>
    <property type="molecule type" value="Genomic_DNA"/>
</dbReference>
<reference evidence="1 2" key="1">
    <citation type="submission" date="2018-03" db="EMBL/GenBank/DDBJ databases">
        <title>Genomic Encyclopedia of Type Strains, Phase III (KMG-III): the genomes of soil and plant-associated and newly described type strains.</title>
        <authorList>
            <person name="Whitman W."/>
        </authorList>
    </citation>
    <scope>NUCLEOTIDE SEQUENCE [LARGE SCALE GENOMIC DNA]</scope>
    <source>
        <strain evidence="1 2">CGMCC 1.12700</strain>
    </source>
</reference>
<gene>
    <name evidence="1" type="ORF">B0I18_10452</name>
</gene>
<sequence>MSDKTIHIEVKPRSGQVYAENHLQLTKAGPVFVSIKEYLEAKAVIDGKIKARNDENQAEYEKAVAIFNKKAEGGWTDQERESHKANVAARDRTDKRIKGEIAVLNKEQETLNGTYSDIRWVWQLAGTGLDKATLSFTEGLGKGIANDIARTGERQLSFPSLLEGGGLVWLEPYHEAEKPVGEVPHGCFISAMGTAKVIDTIWTDADNNPITGTVAFGSGVLLHIYTAGLYGQEVDVELIDYDIFSPDDKLTITNDPKVSNKAAFTREVDVSQALSFEKKKTYTLGGLEKQEQNKADGKAEDLVYVQKTVVEVFVSPAWIEEAGSSLKIYPTVKSLKTKKYFEGFTRKYLEVAENGTKVTPNKITSNNPLVTGKVEVDPDAFHPCKYTEVKGVVYRGSETIQDVTIFDEKDIHSKMAELLEFPIVAGVNKAIASLVVQLDPITDECRYVKEPKVFHKDHVINLSAIAYLLRNGRGKASGQYRTYDTEDVLKEMGIPLKKEEKKDAKPTYSSDKKDTSLSGINKIKETLSIKSEGTDIKIQSAYKILEKYTPFVFESSDQKFNMQVAYDYSHGNSVDPLVGLAAALWPTNSRIVQRYPVTLDTCRYSKPMNILVYPDVKWVFQLAFNYDGKRFKEVKEAYHDDYKVKEMMAEQEKRRLQRQKLGTAEGVRKRVAAQDAIIRDARNKTGWNGMTQKHYELLNPQNALIEGIIECKGALVCEFDRPYESMEVSSAFPKITAFFKKLAEIKEKIDNIINGVDEQATKKTPKEDAKRMANMRKKLEEMKKAGKKESAWSFEFKPPSVAWSIGWYAEHPPDVSTPAMGMMIEGIIKAEPLMGFEIKYDIFNLLGKIPHPVVKAVVLFIQAADYVLGDNFDISIDMTVSGELSAEGQGRMSTVAESSYSNRLKADKESPFKIEGKIEIAFKAEVKGSAEIGNFLFGKYEAYGAVSGEVKSGISCEGNAKAFDDGLYLEPSIKFLGVTMKFDAKGGVGFSTPGAEKKSAESRDGIHYTASGEVIVMDAYEWPLTDWKIPLFKS</sequence>
<organism evidence="1 2">
    <name type="scientific">Taibaiella chishuiensis</name>
    <dbReference type="NCBI Taxonomy" id="1434707"/>
    <lineage>
        <taxon>Bacteria</taxon>
        <taxon>Pseudomonadati</taxon>
        <taxon>Bacteroidota</taxon>
        <taxon>Chitinophagia</taxon>
        <taxon>Chitinophagales</taxon>
        <taxon>Chitinophagaceae</taxon>
        <taxon>Taibaiella</taxon>
    </lineage>
</organism>
<evidence type="ECO:0000313" key="1">
    <source>
        <dbReference type="EMBL" id="PSK91958.1"/>
    </source>
</evidence>
<dbReference type="RefSeq" id="WP_106523040.1">
    <property type="nucleotide sequence ID" value="NZ_PYGD01000004.1"/>
</dbReference>
<name>A0A2P8D403_9BACT</name>
<proteinExistence type="predicted"/>
<accession>A0A2P8D403</accession>
<dbReference type="Proteomes" id="UP000240572">
    <property type="component" value="Unassembled WGS sequence"/>
</dbReference>
<evidence type="ECO:0000313" key="2">
    <source>
        <dbReference type="Proteomes" id="UP000240572"/>
    </source>
</evidence>
<keyword evidence="2" id="KW-1185">Reference proteome</keyword>
<dbReference type="AlphaFoldDB" id="A0A2P8D403"/>
<comment type="caution">
    <text evidence="1">The sequence shown here is derived from an EMBL/GenBank/DDBJ whole genome shotgun (WGS) entry which is preliminary data.</text>
</comment>
<dbReference type="OrthoDB" id="719419at2"/>